<reference evidence="11" key="1">
    <citation type="journal article" date="2019" name="Int. J. Syst. Evol. Microbiol.">
        <title>The Global Catalogue of Microorganisms (GCM) 10K type strain sequencing project: providing services to taxonomists for standard genome sequencing and annotation.</title>
        <authorList>
            <consortium name="The Broad Institute Genomics Platform"/>
            <consortium name="The Broad Institute Genome Sequencing Center for Infectious Disease"/>
            <person name="Wu L."/>
            <person name="Ma J."/>
        </authorList>
    </citation>
    <scope>NUCLEOTIDE SEQUENCE [LARGE SCALE GENOMIC DNA]</scope>
    <source>
        <strain evidence="11">JCM 17664</strain>
    </source>
</reference>
<evidence type="ECO:0000256" key="4">
    <source>
        <dbReference type="ARBA" id="ARBA00022475"/>
    </source>
</evidence>
<dbReference type="Proteomes" id="UP001501207">
    <property type="component" value="Unassembled WGS sequence"/>
</dbReference>
<dbReference type="InterPro" id="IPR020846">
    <property type="entry name" value="MFS_dom"/>
</dbReference>
<dbReference type="Gene3D" id="1.20.1720.10">
    <property type="entry name" value="Multidrug resistance protein D"/>
    <property type="match status" value="1"/>
</dbReference>
<feature type="transmembrane region" description="Helical" evidence="8">
    <location>
        <begin position="9"/>
        <end position="29"/>
    </location>
</feature>
<dbReference type="CDD" id="cd17503">
    <property type="entry name" value="MFS_LmrB_MDR_like"/>
    <property type="match status" value="1"/>
</dbReference>
<feature type="transmembrane region" description="Helical" evidence="8">
    <location>
        <begin position="405"/>
        <end position="423"/>
    </location>
</feature>
<keyword evidence="4" id="KW-1003">Cell membrane</keyword>
<evidence type="ECO:0000313" key="11">
    <source>
        <dbReference type="Proteomes" id="UP001501207"/>
    </source>
</evidence>
<dbReference type="InterPro" id="IPR004638">
    <property type="entry name" value="EmrB-like"/>
</dbReference>
<evidence type="ECO:0000259" key="9">
    <source>
        <dbReference type="PROSITE" id="PS50850"/>
    </source>
</evidence>
<evidence type="ECO:0000256" key="3">
    <source>
        <dbReference type="ARBA" id="ARBA00022448"/>
    </source>
</evidence>
<comment type="subcellular location">
    <subcellularLocation>
        <location evidence="1">Cell membrane</location>
        <topology evidence="1">Multi-pass membrane protein</topology>
    </subcellularLocation>
</comment>
<name>A0ABP8FUE0_9BACT</name>
<evidence type="ECO:0000256" key="6">
    <source>
        <dbReference type="ARBA" id="ARBA00022989"/>
    </source>
</evidence>
<dbReference type="NCBIfam" id="TIGR00711">
    <property type="entry name" value="efflux_EmrB"/>
    <property type="match status" value="1"/>
</dbReference>
<feature type="transmembrane region" description="Helical" evidence="8">
    <location>
        <begin position="228"/>
        <end position="246"/>
    </location>
</feature>
<feature type="transmembrane region" description="Helical" evidence="8">
    <location>
        <begin position="163"/>
        <end position="185"/>
    </location>
</feature>
<sequence length="517" mass="56523">MAEKGIRKWIVTFTVITASLLELIDTTIVNVSLPDIMGNLGATLDSVGWVVTAYAVANVIILPMSGWLGNRFGRKNYFLFSIIAFTVFSFFCGNATSLGELILFRVLQGLAGGGLLSTSQAILMETWPPEEIGVAMALFGLGAVVGPTVGPTIGGYINDHFSWPWIFFVNLPVGALASFCVITFVRPTPKTGNQKPVDWWGILLLAVSVGCLQTVLEKGEREDWFAATYIIVLSAVAVIGGLLFVWRELSTDHPVVDFRILRYRNFAIGLFTTFILGLGLYGSVFVFPILCQNILGFTAEQTGLILFPGGLATIVMMPLIGTMLKKNIPAQFMATAGFLVFFVFCMQMIRYTNGASGTGDFFWPLIIRGVGMSMLFVPLTTLAVQDLRGADIGQGTGLNNMMRQLGGSFGIALITTFLDRRMFYHRNMLIEHINPYNSAYTDRFNGIMQGFISKGYDSNGAARMAHQAIDGAVMKQTALLSYGDVFWIVGMFFLFVIPLLYLQKFKKGGGAMPAGAH</sequence>
<organism evidence="10 11">
    <name type="scientific">Compostibacter hankyongensis</name>
    <dbReference type="NCBI Taxonomy" id="1007089"/>
    <lineage>
        <taxon>Bacteria</taxon>
        <taxon>Pseudomonadati</taxon>
        <taxon>Bacteroidota</taxon>
        <taxon>Chitinophagia</taxon>
        <taxon>Chitinophagales</taxon>
        <taxon>Chitinophagaceae</taxon>
        <taxon>Compostibacter</taxon>
    </lineage>
</organism>
<dbReference type="EMBL" id="BAABFN010000004">
    <property type="protein sequence ID" value="GAA4310797.1"/>
    <property type="molecule type" value="Genomic_DNA"/>
</dbReference>
<feature type="transmembrane region" description="Helical" evidence="8">
    <location>
        <begin position="485"/>
        <end position="502"/>
    </location>
</feature>
<evidence type="ECO:0000256" key="1">
    <source>
        <dbReference type="ARBA" id="ARBA00004651"/>
    </source>
</evidence>
<feature type="transmembrane region" description="Helical" evidence="8">
    <location>
        <begin position="302"/>
        <end position="320"/>
    </location>
</feature>
<evidence type="ECO:0000256" key="7">
    <source>
        <dbReference type="ARBA" id="ARBA00023136"/>
    </source>
</evidence>
<dbReference type="PANTHER" id="PTHR42718:SF9">
    <property type="entry name" value="MAJOR FACILITATOR SUPERFAMILY MULTIDRUG TRANSPORTER MFSC"/>
    <property type="match status" value="1"/>
</dbReference>
<keyword evidence="3" id="KW-0813">Transport</keyword>
<keyword evidence="6 8" id="KW-1133">Transmembrane helix</keyword>
<dbReference type="SUPFAM" id="SSF103473">
    <property type="entry name" value="MFS general substrate transporter"/>
    <property type="match status" value="1"/>
</dbReference>
<comment type="caution">
    <text evidence="10">The sequence shown here is derived from an EMBL/GenBank/DDBJ whole genome shotgun (WGS) entry which is preliminary data.</text>
</comment>
<feature type="transmembrane region" description="Helical" evidence="8">
    <location>
        <begin position="135"/>
        <end position="157"/>
    </location>
</feature>
<feature type="transmembrane region" description="Helical" evidence="8">
    <location>
        <begin position="332"/>
        <end position="349"/>
    </location>
</feature>
<dbReference type="InterPro" id="IPR011701">
    <property type="entry name" value="MFS"/>
</dbReference>
<feature type="transmembrane region" description="Helical" evidence="8">
    <location>
        <begin position="49"/>
        <end position="70"/>
    </location>
</feature>
<keyword evidence="11" id="KW-1185">Reference proteome</keyword>
<feature type="transmembrane region" description="Helical" evidence="8">
    <location>
        <begin position="361"/>
        <end position="384"/>
    </location>
</feature>
<feature type="domain" description="Major facilitator superfamily (MFS) profile" evidence="9">
    <location>
        <begin position="11"/>
        <end position="508"/>
    </location>
</feature>
<dbReference type="InterPro" id="IPR036259">
    <property type="entry name" value="MFS_trans_sf"/>
</dbReference>
<dbReference type="PANTHER" id="PTHR42718">
    <property type="entry name" value="MAJOR FACILITATOR SUPERFAMILY MULTIDRUG TRANSPORTER MFSC"/>
    <property type="match status" value="1"/>
</dbReference>
<accession>A0ABP8FUE0</accession>
<comment type="similarity">
    <text evidence="2">Belongs to the major facilitator superfamily. EmrB family.</text>
</comment>
<evidence type="ECO:0000256" key="5">
    <source>
        <dbReference type="ARBA" id="ARBA00022692"/>
    </source>
</evidence>
<dbReference type="Pfam" id="PF07690">
    <property type="entry name" value="MFS_1"/>
    <property type="match status" value="1"/>
</dbReference>
<protein>
    <submittedName>
        <fullName evidence="10">MDR family MFS transporter</fullName>
    </submittedName>
</protein>
<dbReference type="PRINTS" id="PR01036">
    <property type="entry name" value="TCRTETB"/>
</dbReference>
<proteinExistence type="inferred from homology"/>
<dbReference type="Gene3D" id="1.20.1250.20">
    <property type="entry name" value="MFS general substrate transporter like domains"/>
    <property type="match status" value="1"/>
</dbReference>
<keyword evidence="5 8" id="KW-0812">Transmembrane</keyword>
<dbReference type="PROSITE" id="PS50850">
    <property type="entry name" value="MFS"/>
    <property type="match status" value="1"/>
</dbReference>
<evidence type="ECO:0000313" key="10">
    <source>
        <dbReference type="EMBL" id="GAA4310797.1"/>
    </source>
</evidence>
<gene>
    <name evidence="10" type="ORF">GCM10023143_19520</name>
</gene>
<keyword evidence="7 8" id="KW-0472">Membrane</keyword>
<evidence type="ECO:0000256" key="8">
    <source>
        <dbReference type="SAM" id="Phobius"/>
    </source>
</evidence>
<dbReference type="RefSeq" id="WP_344978691.1">
    <property type="nucleotide sequence ID" value="NZ_BAABFN010000004.1"/>
</dbReference>
<evidence type="ECO:0000256" key="2">
    <source>
        <dbReference type="ARBA" id="ARBA00008537"/>
    </source>
</evidence>
<feature type="transmembrane region" description="Helical" evidence="8">
    <location>
        <begin position="77"/>
        <end position="96"/>
    </location>
</feature>
<feature type="transmembrane region" description="Helical" evidence="8">
    <location>
        <begin position="266"/>
        <end position="290"/>
    </location>
</feature>